<keyword evidence="2" id="KW-0732">Signal</keyword>
<protein>
    <submittedName>
        <fullName evidence="3">Uncharacterized protein</fullName>
    </submittedName>
</protein>
<dbReference type="OrthoDB" id="342494at2759"/>
<name>A0A0S4TMU6_CRYHO</name>
<dbReference type="EMBL" id="LN877954">
    <property type="protein sequence ID" value="CUV08086.1"/>
    <property type="molecule type" value="Genomic_DNA"/>
</dbReference>
<organism evidence="3">
    <name type="scientific">Cryptosporidium hominis</name>
    <dbReference type="NCBI Taxonomy" id="237895"/>
    <lineage>
        <taxon>Eukaryota</taxon>
        <taxon>Sar</taxon>
        <taxon>Alveolata</taxon>
        <taxon>Apicomplexa</taxon>
        <taxon>Conoidasida</taxon>
        <taxon>Coccidia</taxon>
        <taxon>Eucoccidiorida</taxon>
        <taxon>Eimeriorina</taxon>
        <taxon>Cryptosporidiidae</taxon>
        <taxon>Cryptosporidium</taxon>
    </lineage>
</organism>
<dbReference type="VEuPathDB" id="CryptoDB:Chro.80609"/>
<dbReference type="VEuPathDB" id="CryptoDB:GY17_00000987"/>
<proteinExistence type="predicted"/>
<feature type="signal peptide" evidence="2">
    <location>
        <begin position="1"/>
        <end position="23"/>
    </location>
</feature>
<sequence length="1139" mass="127530">MMKVNFRFSPIILLLAILGIASALDSVQLSEILAVNQGPTFPYKEMMFNVGGVEQRALFVPEGTNDECIKAAEVRCDALEKQGIPCIIYKLISLDFEYSGQDEMKDLELIPKGSKYNLTIKVDANLEDITSNEEEYKKMIPEIEKQIRGSNVSAKFVFLISRQGGGKFIYTGNGGISKLERGTSHYAYLYNAKTDKNVDMLSGADLRSIERARQLFIEYLGGMDAGKLNERQLAELAARLRALDSVLNSDGSCKECIKLKKSCSHCSNFVSSKRSREYYGLAKKSRKYDVSIETRISKHIKKGAYASLFVMSNVNDSRIPSFNQSIRIGSMGNVKSSVAVPYNLGVNCQGLSEQDLVIVRRMISLFNAYFENVKLRSDYDELCIAVSQMSKMFSDKSRKPVSPYSVETCAAATALSLGNFYPSFMSETGGLDPVTENSLIIFCSAVLHQEPLGLVDSLSPVYSPSGALVSPTGGKLDAAILLVKSRSEEAVITSLLEGSSCSLQDLFNAGWKFDKKLKIWVRGNNNRIPLPIMVRYGLTEDGKLAAFSLEGRDAYLYSKGADVLKTDPIYTPTYSSLIGDRCLSPSNIENLKNVSKVYEHETLVELNEAKKNVELAALNSRAASKTAAEAVTKYEEAIENEKKAMELAKIATEFKNYHDAKLRASQRAAELARLEEKLIDASEKRAHAANISAKALMDASEAEARRREASDKAKLAAERATEHIKAALDIQKQLKLQLKNEAKLSASYESAVITEDRLRIAHNEAQESLEKIIMNEREINNSFEKDMKLLLEEEERLRKCIEEYSSRRIALLSKLEEMNTALTGKVEESKRIRDQLREEAKLKQKKVEAERAELGKLSDLMVSQSAEVTAVSVSIKESEILLKEMELIAEQKAKEAEEARQNFVQMSIKIKELHVIYETLTIKLQSLSSNQKNLEESVKTAEQDLKSMLERLSEVETKISKLEESRAALDERSKEAIELLAKETQLISKIEEINKKRSVRKQELEKLLKEQADVKSEISALLVARNSALSIIRKTLNDIEEARAASQGKTAEMRSQYKRTSMLAEESMKSVESLKEEVCKALSEEELKSKDLQEKIKCVNRMDLEVKKAEDELSRFSQTPAPEVPLTPQIPRIRCEVIE</sequence>
<feature type="coiled-coil region" evidence="1">
    <location>
        <begin position="631"/>
        <end position="719"/>
    </location>
</feature>
<dbReference type="VEuPathDB" id="CryptoDB:ChTU502y2012_400fg0045"/>
<evidence type="ECO:0000313" key="3">
    <source>
        <dbReference type="EMBL" id="CUV08086.1"/>
    </source>
</evidence>
<accession>A0A0S4TMU6</accession>
<keyword evidence="1" id="KW-0175">Coiled coil</keyword>
<evidence type="ECO:0000256" key="1">
    <source>
        <dbReference type="SAM" id="Coils"/>
    </source>
</evidence>
<feature type="coiled-coil region" evidence="1">
    <location>
        <begin position="1075"/>
        <end position="1119"/>
    </location>
</feature>
<feature type="chain" id="PRO_5006627996" evidence="2">
    <location>
        <begin position="24"/>
        <end position="1139"/>
    </location>
</feature>
<gene>
    <name evidence="3" type="ORF">CHUDEA8_5340</name>
</gene>
<feature type="coiled-coil region" evidence="1">
    <location>
        <begin position="819"/>
        <end position="1010"/>
    </location>
</feature>
<dbReference type="Proteomes" id="UP000199752">
    <property type="component" value="Chromosome 8"/>
</dbReference>
<dbReference type="VEuPathDB" id="CryptoDB:CHUDEA8_5340"/>
<dbReference type="AlphaFoldDB" id="A0A0S4TMU6"/>
<reference evidence="3" key="1">
    <citation type="submission" date="2015-08" db="EMBL/GenBank/DDBJ databases">
        <authorList>
            <person name="Babu N.S."/>
            <person name="Beckwith C.J."/>
            <person name="Beseler K.G."/>
            <person name="Brison A."/>
            <person name="Carone J.V."/>
            <person name="Caskin T.P."/>
            <person name="Diamond M."/>
            <person name="Durham M.E."/>
            <person name="Foxe J.M."/>
            <person name="Go M."/>
            <person name="Henderson B.A."/>
            <person name="Jones I.B."/>
            <person name="McGettigan J.A."/>
            <person name="Micheletti S.J."/>
            <person name="Nasrallah M.E."/>
            <person name="Ortiz D."/>
            <person name="Piller C.R."/>
            <person name="Privatt S.R."/>
            <person name="Schneider S.L."/>
            <person name="Sharp S."/>
            <person name="Smith T.C."/>
            <person name="Stanton J.D."/>
            <person name="Ullery H.E."/>
            <person name="Wilson R.J."/>
            <person name="Serrano M.G."/>
            <person name="Buck G."/>
            <person name="Lee V."/>
            <person name="Wang Y."/>
            <person name="Carvalho R."/>
            <person name="Voegtly L."/>
            <person name="Shi R."/>
            <person name="Duckworth R."/>
            <person name="Johnson A."/>
            <person name="Loviza R."/>
            <person name="Walstead R."/>
            <person name="Shah Z."/>
            <person name="Kiflezghi M."/>
            <person name="Wade K."/>
            <person name="Ball S.L."/>
            <person name="Bradley K.W."/>
            <person name="Asai D.J."/>
            <person name="Bowman C.A."/>
            <person name="Russell D.A."/>
            <person name="Pope W.H."/>
            <person name="Jacobs-Sera D."/>
            <person name="Hendrix R.W."/>
            <person name="Hatfull G.F."/>
        </authorList>
    </citation>
    <scope>NUCLEOTIDE SEQUENCE [LARGE SCALE GENOMIC DNA]</scope>
</reference>
<evidence type="ECO:0000256" key="2">
    <source>
        <dbReference type="SAM" id="SignalP"/>
    </source>
</evidence>